<evidence type="ECO:0000256" key="10">
    <source>
        <dbReference type="ARBA" id="ARBA00047928"/>
    </source>
</evidence>
<dbReference type="UniPathway" id="UPA00545">
    <property type="reaction ID" value="UER00823"/>
</dbReference>
<dbReference type="PANTHER" id="PTHR31321:SF87">
    <property type="entry name" value="PECTINESTERASE 63-RELATED"/>
    <property type="match status" value="1"/>
</dbReference>
<dbReference type="FunFam" id="2.160.20.10:FF:000008">
    <property type="entry name" value="Pectinesterase"/>
    <property type="match status" value="1"/>
</dbReference>
<dbReference type="InterPro" id="IPR012334">
    <property type="entry name" value="Pectin_lyas_fold"/>
</dbReference>
<comment type="pathway">
    <text evidence="2 12">Glycan metabolism; pectin degradation; 2-dehydro-3-deoxy-D-gluconate from pectin: step 1/5.</text>
</comment>
<dbReference type="SUPFAM" id="SSF51126">
    <property type="entry name" value="Pectin lyase-like"/>
    <property type="match status" value="1"/>
</dbReference>
<keyword evidence="9 12" id="KW-0063">Aspartyl esterase</keyword>
<feature type="chain" id="PRO_5014493036" description="Pectinesterase" evidence="12">
    <location>
        <begin position="23"/>
        <end position="363"/>
    </location>
</feature>
<dbReference type="EC" id="3.1.1.11" evidence="4 12"/>
<comment type="catalytic activity">
    <reaction evidence="10 12">
        <text>[(1-&gt;4)-alpha-D-galacturonosyl methyl ester](n) + n H2O = [(1-&gt;4)-alpha-D-galacturonosyl](n) + n methanol + n H(+)</text>
        <dbReference type="Rhea" id="RHEA:22380"/>
        <dbReference type="Rhea" id="RHEA-COMP:14570"/>
        <dbReference type="Rhea" id="RHEA-COMP:14573"/>
        <dbReference type="ChEBI" id="CHEBI:15377"/>
        <dbReference type="ChEBI" id="CHEBI:15378"/>
        <dbReference type="ChEBI" id="CHEBI:17790"/>
        <dbReference type="ChEBI" id="CHEBI:140522"/>
        <dbReference type="ChEBI" id="CHEBI:140523"/>
        <dbReference type="EC" id="3.1.1.11"/>
    </reaction>
</comment>
<dbReference type="PROSITE" id="PS00503">
    <property type="entry name" value="PECTINESTERASE_2"/>
    <property type="match status" value="1"/>
</dbReference>
<dbReference type="AlphaFoldDB" id="A0A2N9HDX2"/>
<dbReference type="GO" id="GO:0045490">
    <property type="term" value="P:pectin catabolic process"/>
    <property type="evidence" value="ECO:0007669"/>
    <property type="project" value="UniProtKB-UniRule"/>
</dbReference>
<dbReference type="Pfam" id="PF01095">
    <property type="entry name" value="Pectinesterase"/>
    <property type="match status" value="1"/>
</dbReference>
<comment type="subcellular location">
    <subcellularLocation>
        <location evidence="1">Secreted</location>
        <location evidence="1">Cell wall</location>
    </subcellularLocation>
</comment>
<dbReference type="PANTHER" id="PTHR31321">
    <property type="entry name" value="ACYL-COA THIOESTER HYDROLASE YBHC-RELATED"/>
    <property type="match status" value="1"/>
</dbReference>
<gene>
    <name evidence="14" type="ORF">FSB_LOCUS37815</name>
</gene>
<dbReference type="GO" id="GO:0030599">
    <property type="term" value="F:pectinesterase activity"/>
    <property type="evidence" value="ECO:0007669"/>
    <property type="project" value="UniProtKB-UniRule"/>
</dbReference>
<evidence type="ECO:0000256" key="8">
    <source>
        <dbReference type="ARBA" id="ARBA00022801"/>
    </source>
</evidence>
<keyword evidence="6" id="KW-0964">Secreted</keyword>
<evidence type="ECO:0000313" key="14">
    <source>
        <dbReference type="EMBL" id="SPD09933.1"/>
    </source>
</evidence>
<reference evidence="14" key="1">
    <citation type="submission" date="2018-02" db="EMBL/GenBank/DDBJ databases">
        <authorList>
            <person name="Cohen D.B."/>
            <person name="Kent A.D."/>
        </authorList>
    </citation>
    <scope>NUCLEOTIDE SEQUENCE</scope>
</reference>
<evidence type="ECO:0000256" key="9">
    <source>
        <dbReference type="ARBA" id="ARBA00023085"/>
    </source>
</evidence>
<feature type="signal peptide" evidence="12">
    <location>
        <begin position="1"/>
        <end position="22"/>
    </location>
</feature>
<dbReference type="GO" id="GO:0042545">
    <property type="term" value="P:cell wall modification"/>
    <property type="evidence" value="ECO:0007669"/>
    <property type="project" value="UniProtKB-UniRule"/>
</dbReference>
<name>A0A2N9HDX2_FAGSY</name>
<evidence type="ECO:0000256" key="1">
    <source>
        <dbReference type="ARBA" id="ARBA00004191"/>
    </source>
</evidence>
<organism evidence="14">
    <name type="scientific">Fagus sylvatica</name>
    <name type="common">Beechnut</name>
    <dbReference type="NCBI Taxonomy" id="28930"/>
    <lineage>
        <taxon>Eukaryota</taxon>
        <taxon>Viridiplantae</taxon>
        <taxon>Streptophyta</taxon>
        <taxon>Embryophyta</taxon>
        <taxon>Tracheophyta</taxon>
        <taxon>Spermatophyta</taxon>
        <taxon>Magnoliopsida</taxon>
        <taxon>eudicotyledons</taxon>
        <taxon>Gunneridae</taxon>
        <taxon>Pentapetalae</taxon>
        <taxon>rosids</taxon>
        <taxon>fabids</taxon>
        <taxon>Fagales</taxon>
        <taxon>Fagaceae</taxon>
        <taxon>Fagus</taxon>
    </lineage>
</organism>
<evidence type="ECO:0000256" key="11">
    <source>
        <dbReference type="PROSITE-ProRule" id="PRU10040"/>
    </source>
</evidence>
<dbReference type="InterPro" id="IPR033131">
    <property type="entry name" value="Pectinesterase_Asp_AS"/>
</dbReference>
<dbReference type="InterPro" id="IPR011050">
    <property type="entry name" value="Pectin_lyase_fold/virulence"/>
</dbReference>
<dbReference type="InterPro" id="IPR000070">
    <property type="entry name" value="Pectinesterase_cat"/>
</dbReference>
<evidence type="ECO:0000256" key="2">
    <source>
        <dbReference type="ARBA" id="ARBA00005184"/>
    </source>
</evidence>
<sequence>MACINVHAALTTFLLIAISVISDNTTPIPADKSQLNTWFQNNVKPLSQRKTTLDPALVTAEEGPPKVIRVSKNGGDFRTVSDAIKSIPVGNSKRVIVHIGPGVYVEKIRIERNQPFVTLIGSPNSMPTLRYDGTALKYGTLYSASLFVESNYFTAANLIIENSSPRPNGKQKGAQAVALRISGDKAAFYNCKIKGFQDTLCDDRGNHFFKDCYIEGTVDFIFGSGKSLYLNTELYVLGDAGFTFITAQNREFDSEDYGYSFAHCRVTGTGNGTYLGRAWRPRSKVVFTYTTMSSVVNPAGWSDNFHPEFDSTIFFGEYMCSGPGSNPASRAKFTKHMNDAQVQPFVCLGFIQGSSWLLPPPNV</sequence>
<protein>
    <recommendedName>
        <fullName evidence="4 12">Pectinesterase</fullName>
        <ecNumber evidence="4 12">3.1.1.11</ecNumber>
    </recommendedName>
</protein>
<dbReference type="EMBL" id="OIVN01003268">
    <property type="protein sequence ID" value="SPD09933.1"/>
    <property type="molecule type" value="Genomic_DNA"/>
</dbReference>
<keyword evidence="8 12" id="KW-0378">Hydrolase</keyword>
<feature type="domain" description="Pectinesterase catalytic" evidence="13">
    <location>
        <begin position="70"/>
        <end position="353"/>
    </location>
</feature>
<evidence type="ECO:0000256" key="3">
    <source>
        <dbReference type="ARBA" id="ARBA00008891"/>
    </source>
</evidence>
<keyword evidence="5" id="KW-0134">Cell wall</keyword>
<evidence type="ECO:0000256" key="5">
    <source>
        <dbReference type="ARBA" id="ARBA00022512"/>
    </source>
</evidence>
<evidence type="ECO:0000259" key="13">
    <source>
        <dbReference type="Pfam" id="PF01095"/>
    </source>
</evidence>
<keyword evidence="7 12" id="KW-0732">Signal</keyword>
<evidence type="ECO:0000256" key="7">
    <source>
        <dbReference type="ARBA" id="ARBA00022729"/>
    </source>
</evidence>
<comment type="similarity">
    <text evidence="3">Belongs to the pectinesterase family.</text>
</comment>
<evidence type="ECO:0000256" key="4">
    <source>
        <dbReference type="ARBA" id="ARBA00013229"/>
    </source>
</evidence>
<dbReference type="Gene3D" id="2.160.20.10">
    <property type="entry name" value="Single-stranded right-handed beta-helix, Pectin lyase-like"/>
    <property type="match status" value="1"/>
</dbReference>
<evidence type="ECO:0000256" key="12">
    <source>
        <dbReference type="RuleBase" id="RU000589"/>
    </source>
</evidence>
<accession>A0A2N9HDX2</accession>
<evidence type="ECO:0000256" key="6">
    <source>
        <dbReference type="ARBA" id="ARBA00022525"/>
    </source>
</evidence>
<feature type="active site" evidence="11">
    <location>
        <position position="219"/>
    </location>
</feature>
<proteinExistence type="inferred from homology"/>